<dbReference type="EMBL" id="JH604636">
    <property type="protein sequence ID" value="EHY65301.1"/>
    <property type="molecule type" value="Genomic_DNA"/>
</dbReference>
<accession>H8ZDS6</accession>
<dbReference type="Proteomes" id="UP000005622">
    <property type="component" value="Unassembled WGS sequence"/>
</dbReference>
<sequence length="57" mass="6790">MDYNKYKEEIQGYRDRLQDPKLMLMDGLVKSLACEIANYAEEIFSQMGKEFLNDKHQ</sequence>
<proteinExistence type="predicted"/>
<name>H8ZDS6_NEMA1</name>
<gene>
    <name evidence="1" type="ORF">NERG_01747</name>
</gene>
<evidence type="ECO:0000313" key="1">
    <source>
        <dbReference type="EMBL" id="EHY65301.1"/>
    </source>
</evidence>
<reference evidence="1" key="1">
    <citation type="submission" date="2011-03" db="EMBL/GenBank/DDBJ databases">
        <title>The Genome Sequence of Nematocida sp1 strain ERTm2.</title>
        <authorList>
            <consortium name="The Broad Institute Genome Sequencing Platform"/>
            <consortium name="The Broad Institute Genome Sequencing Center for Infectious Disease"/>
            <person name="Cuomo C."/>
            <person name="Troemel E."/>
            <person name="Young S.K."/>
            <person name="Zeng Q."/>
            <person name="Gargeya S."/>
            <person name="Fitzgerald M."/>
            <person name="Haas B."/>
            <person name="Abouelleil A."/>
            <person name="Alvarado L."/>
            <person name="Arachchi H.M."/>
            <person name="Berlin A."/>
            <person name="Brown A."/>
            <person name="Chapman S.B."/>
            <person name="Chen Z."/>
            <person name="Dunbar C."/>
            <person name="Freedman E."/>
            <person name="Gearin G."/>
            <person name="Gellesch M."/>
            <person name="Goldberg J."/>
            <person name="Griggs A."/>
            <person name="Gujja S."/>
            <person name="Heilman E.R."/>
            <person name="Heiman D."/>
            <person name="Howarth C."/>
            <person name="Larson L."/>
            <person name="Lui A."/>
            <person name="MacDonald P.J.P."/>
            <person name="Mehta T."/>
            <person name="Montmayeur A."/>
            <person name="Murphy C."/>
            <person name="Neiman D."/>
            <person name="Pearson M."/>
            <person name="Priest M."/>
            <person name="Roberts A."/>
            <person name="Saif S."/>
            <person name="Shea T."/>
            <person name="Shenoy N."/>
            <person name="Sisk P."/>
            <person name="Stolte C."/>
            <person name="Sykes S."/>
            <person name="White J."/>
            <person name="Yandava C."/>
            <person name="Wortman J."/>
            <person name="Nusbaum C."/>
            <person name="Birren B."/>
        </authorList>
    </citation>
    <scope>NUCLEOTIDE SEQUENCE</scope>
    <source>
        <strain evidence="1">ERTm2</strain>
    </source>
</reference>
<protein>
    <submittedName>
        <fullName evidence="1">Uncharacterized protein</fullName>
    </submittedName>
</protein>
<organism evidence="1">
    <name type="scientific">Nematocida ausubeli (strain ATCC PRA-371 / ERTm2)</name>
    <name type="common">Nematode killer fungus</name>
    <dbReference type="NCBI Taxonomy" id="1913371"/>
    <lineage>
        <taxon>Eukaryota</taxon>
        <taxon>Fungi</taxon>
        <taxon>Fungi incertae sedis</taxon>
        <taxon>Microsporidia</taxon>
        <taxon>Nematocida</taxon>
    </lineage>
</organism>
<dbReference type="HOGENOM" id="CLU_2996982_0_0_1"/>
<dbReference type="AlphaFoldDB" id="H8ZDS6"/>